<name>A0ABW0GQ28_9MICO</name>
<reference evidence="3" key="1">
    <citation type="journal article" date="2019" name="Int. J. Syst. Evol. Microbiol.">
        <title>The Global Catalogue of Microorganisms (GCM) 10K type strain sequencing project: providing services to taxonomists for standard genome sequencing and annotation.</title>
        <authorList>
            <consortium name="The Broad Institute Genomics Platform"/>
            <consortium name="The Broad Institute Genome Sequencing Center for Infectious Disease"/>
            <person name="Wu L."/>
            <person name="Ma J."/>
        </authorList>
    </citation>
    <scope>NUCLEOTIDE SEQUENCE [LARGE SCALE GENOMIC DNA]</scope>
    <source>
        <strain evidence="3">CCUG 43114</strain>
    </source>
</reference>
<feature type="signal peptide" evidence="1">
    <location>
        <begin position="1"/>
        <end position="31"/>
    </location>
</feature>
<evidence type="ECO:0000313" key="2">
    <source>
        <dbReference type="EMBL" id="MFC5381800.1"/>
    </source>
</evidence>
<evidence type="ECO:0000256" key="1">
    <source>
        <dbReference type="SAM" id="SignalP"/>
    </source>
</evidence>
<keyword evidence="1" id="KW-0732">Signal</keyword>
<comment type="caution">
    <text evidence="2">The sequence shown here is derived from an EMBL/GenBank/DDBJ whole genome shotgun (WGS) entry which is preliminary data.</text>
</comment>
<organism evidence="2 3">
    <name type="scientific">Aquipuribacter nitratireducens</name>
    <dbReference type="NCBI Taxonomy" id="650104"/>
    <lineage>
        <taxon>Bacteria</taxon>
        <taxon>Bacillati</taxon>
        <taxon>Actinomycetota</taxon>
        <taxon>Actinomycetes</taxon>
        <taxon>Micrococcales</taxon>
        <taxon>Intrasporangiaceae</taxon>
        <taxon>Aquipuribacter</taxon>
    </lineage>
</organism>
<dbReference type="RefSeq" id="WP_377002871.1">
    <property type="nucleotide sequence ID" value="NZ_JBHSLD010000013.1"/>
</dbReference>
<dbReference type="Proteomes" id="UP001596122">
    <property type="component" value="Unassembled WGS sequence"/>
</dbReference>
<feature type="chain" id="PRO_5046438973" evidence="1">
    <location>
        <begin position="32"/>
        <end position="464"/>
    </location>
</feature>
<keyword evidence="3" id="KW-1185">Reference proteome</keyword>
<gene>
    <name evidence="2" type="ORF">ACFPJ6_13505</name>
</gene>
<dbReference type="EMBL" id="JBHSLD010000013">
    <property type="protein sequence ID" value="MFC5381800.1"/>
    <property type="molecule type" value="Genomic_DNA"/>
</dbReference>
<accession>A0ABW0GQ28</accession>
<sequence>MISARSGAPALVLPLALVVAAGLAGPAAASAPVETRDVAGDTRVADGRLTLRPVGSPRSAPGTARVAAASATAFISSCFVYDSFGYVELGGSLTADPAADTEFTIRIVNDIEDWQESVLVPAGETWEFSLFDVTGPTTVTIGSGGATLASASRDVPDCTPTTVSSTYGSDEIVRWDGYGFGEIVSTLTDGNTEWFDLVIEDSFSDTGTAVLVPVQLDGVPGEELMSYDPVTGRQTFYAYDDVVGYTPVSTRLWSKGWDVVTPVQLDGDALSELVVYNSVTGRQVLVNLFANGSTGTYSDRQWSRGWDVVEPVQLDADAQSELVVYNSVTGRQVLVNLFSNGTTGTYSDRQWSKGWDTVEPIQLDTDRLSELMVYNSVTGRQVLVNLFASGSTGTFSDRLWSKGWDVVTALESDRTALSEVALYNSATGRHVLIDLKAGGGTGTFIDTYWGRYWVDAVRVNVEGD</sequence>
<evidence type="ECO:0000313" key="3">
    <source>
        <dbReference type="Proteomes" id="UP001596122"/>
    </source>
</evidence>
<protein>
    <submittedName>
        <fullName evidence="2">Uncharacterized protein</fullName>
    </submittedName>
</protein>
<proteinExistence type="predicted"/>